<protein>
    <recommendedName>
        <fullName evidence="11">TOG domain-containing protein</fullName>
    </recommendedName>
</protein>
<evidence type="ECO:0000256" key="9">
    <source>
        <dbReference type="PROSITE-ProRule" id="PRU00103"/>
    </source>
</evidence>
<dbReference type="GO" id="GO:0051010">
    <property type="term" value="F:microtubule plus-end binding"/>
    <property type="evidence" value="ECO:0007669"/>
    <property type="project" value="InterPro"/>
</dbReference>
<comment type="similarity">
    <text evidence="8">Belongs to the TOG/XMAP215 family.</text>
</comment>
<evidence type="ECO:0000313" key="13">
    <source>
        <dbReference type="Proteomes" id="UP000240830"/>
    </source>
</evidence>
<feature type="domain" description="TOG" evidence="11">
    <location>
        <begin position="283"/>
        <end position="511"/>
    </location>
</feature>
<evidence type="ECO:0000256" key="2">
    <source>
        <dbReference type="ARBA" id="ARBA00022490"/>
    </source>
</evidence>
<dbReference type="PANTHER" id="PTHR12609">
    <property type="entry name" value="MICROTUBULE ASSOCIATED PROTEIN XMAP215"/>
    <property type="match status" value="1"/>
</dbReference>
<dbReference type="PROSITE" id="PS50077">
    <property type="entry name" value="HEAT_REPEAT"/>
    <property type="match status" value="1"/>
</dbReference>
<keyword evidence="6" id="KW-0206">Cytoskeleton</keyword>
<organism evidence="12 13">
    <name type="scientific">Paramicrosporidium saccamoebae</name>
    <dbReference type="NCBI Taxonomy" id="1246581"/>
    <lineage>
        <taxon>Eukaryota</taxon>
        <taxon>Fungi</taxon>
        <taxon>Fungi incertae sedis</taxon>
        <taxon>Cryptomycota</taxon>
        <taxon>Cryptomycota incertae sedis</taxon>
        <taxon>Paramicrosporidium</taxon>
    </lineage>
</organism>
<comment type="caution">
    <text evidence="12">The sequence shown here is derived from an EMBL/GenBank/DDBJ whole genome shotgun (WGS) entry which is preliminary data.</text>
</comment>
<evidence type="ECO:0000313" key="12">
    <source>
        <dbReference type="EMBL" id="PJF18721.1"/>
    </source>
</evidence>
<dbReference type="GO" id="GO:0051315">
    <property type="term" value="P:attachment of mitotic spindle microtubules to kinetochore"/>
    <property type="evidence" value="ECO:0007669"/>
    <property type="project" value="UniProtKB-ARBA"/>
</dbReference>
<dbReference type="InterPro" id="IPR045110">
    <property type="entry name" value="XMAP215"/>
</dbReference>
<dbReference type="InterPro" id="IPR016024">
    <property type="entry name" value="ARM-type_fold"/>
</dbReference>
<dbReference type="GO" id="GO:0000022">
    <property type="term" value="P:mitotic spindle elongation"/>
    <property type="evidence" value="ECO:0007669"/>
    <property type="project" value="UniProtKB-ARBA"/>
</dbReference>
<dbReference type="GO" id="GO:1990498">
    <property type="term" value="C:mitotic spindle microtubule"/>
    <property type="evidence" value="ECO:0007669"/>
    <property type="project" value="UniProtKB-ARBA"/>
</dbReference>
<feature type="domain" description="TOG" evidence="11">
    <location>
        <begin position="1"/>
        <end position="236"/>
    </location>
</feature>
<keyword evidence="7" id="KW-0131">Cell cycle</keyword>
<name>A0A2H9TLS2_9FUNG</name>
<dbReference type="EMBL" id="MTSL01000105">
    <property type="protein sequence ID" value="PJF18721.1"/>
    <property type="molecule type" value="Genomic_DNA"/>
</dbReference>
<evidence type="ECO:0000256" key="10">
    <source>
        <dbReference type="SAM" id="MobiDB-lite"/>
    </source>
</evidence>
<proteinExistence type="inferred from homology"/>
<sequence>MEDDENFSSLSIDDRLSHKHWKARLSAYEELARTFRQTTSGKDALFRDHFDSMRKAPVESNAAALDAALNALQAFVELSESATRYSHICRLICRLRPLVLTTLIEKGLGAARGGTKSRTLEILLEFVAVDAAEPNELGTFVTHKQPKLVASSINSMTEIVRNFGANTAGVKSIIKHIPAVFQHSDKNVRAEGTSLVLELARWIGPSINSFFDGLKPVQVKELQDQITKTAPDSGTVRPLRWRRCEQPTDSTTTGGVEERQAMPLGDELGESSGSMSAIIDSYSLSDPINVLDKIPAGFYEGLESTKWKDRKDALDSLLAVIKVPKIEEGQFGSLKLADVNVVVVTADAHCLAALAEGLRKGFACHRNEVISALLERCKEKNKTVTEALRAALDAMIHTISCAAELAEAYGPFLKHKNPQVKAETLAWISRALPRAFRQPQAKKEIKTISDIVIPCMDDGTSDVRDAAANVLAVLVKVGGEKQVTPFLDRLDKIKLAKVIDTSKGSQSTISAPEIPKVIPAPVAAPVHAPVKAKPPPQPSAPKTLATLSFSHSNERSLEVMRSLVGEEVISGLADANWKNRVSAIESIYSKFEIVFPAEVDSEILVRCFSCSPGWKESNFQVLGKVLSLLTLFSEKNSFSPEAASLLIPSVIEKFADPKLGMGVSLLLITITESIGLAFVCQCLEGLVSKQKSPKVLTELFNWLASSILDFGISGLDIQLAVSLSKTGITNSNVAIRTAALKMAVVLRCYLGNDLKSMYLDLPPAQMSIIDGEFTKVAAEPIPKPIKKIRSIGQASNQPGPCVPMDLDTAPAEDIIPRNDLTAALNELISELADPNWKIRKEAMDKALDLVNDFLSELKARYSDANKNLVAQALELTSAIAAGMGTALEKNGGLRVVVGPAAATLADNKPQIRAAAVKFLSAALAVGSLGSMASALSSLLAGESPNLRRELVTWLGENPASLTKCPDEERNALMLAVIGCLQDRTIEVRKAAVHFIDVSLDYIPGDALLRICQAAKPALLSQMKQIVDSHQPKTTTIPKTPQKTAAGVGTGRTPKKGDMQNEIPGKVFIIEDAQVKAARIDAESRGGLKWTFDAPRSEFCDLLKNQLQGNVSSVIIKLLFSEDFKDVVSGMTAIDVCITTGNEKQGLLANVDLILKYLTIRLFDTNTSVLIKTFDLIEHALGVIDESNLRLSEVEASSFLPQFVQRAGELKEPIKGRLRGIYRQLCRVYPASKIFVFLLDGLKSKSARARVECLNEMEVLISRNGLMVVQAPKHIPVIAGVISDRDSHVRSAALNVLVQLHELLGDSLYKHMTLTSQKDLDMFQERLRRFKDKTLPPEEDVEESNPFEEAVEKMQVSDPVPQVFTLDPAQFGSPAKRTIIPSVYGTPAYGNVAPTPALPITMNSFYQPASIEDPLERVIQLIGTSTDLECITALQRLDEFMATPLTLLPKIDALISVLVVRLHECTHTMMDMDATLKSRLCRYVTNALVLLVAEPTCISKIEISTLTMLIRETLLSLVSGQISQLEDRDQLGRALNVLLVKCLESADHNKSYRALLSLLEQAFRVPPTSDDKYSEYVMKCLWKLTKQLATTIQSGAIDVVELLSHIHHFFCSLPPMEWKTRAAQNLPLGDLPLRTVKTILHELATSLGDRIIPSVRQIDNAEQSFVTSYIRAMLSANNVDVSGLDFFRYPPAQVSEEPVSQLSVETLEDMLKDICSKICSKPNTRAGLLELYELQRQHPYAASFIDSYLEKLGNFFCKYIKRNLAHIEAELSRAPLESDASGAGAKIQMSMFGQGGMVGDESCKTTPDQPMMSPVRNRLDSPVANPRTPIRPSQGMEGTPSKDSTIISLKERLAKLRQGGEQMRETSPTEQTEGSDLTSQQRIRKVLSYQLDLEILHKWREVQVLQEELERGRQILKVIEKLIINGIPASHFGFLC</sequence>
<keyword evidence="13" id="KW-1185">Reference proteome</keyword>
<dbReference type="OrthoDB" id="205662at2759"/>
<evidence type="ECO:0000259" key="11">
    <source>
        <dbReference type="SMART" id="SM01349"/>
    </source>
</evidence>
<dbReference type="STRING" id="1246581.A0A2H9TLS2"/>
<feature type="compositionally biased region" description="Low complexity" evidence="10">
    <location>
        <begin position="1031"/>
        <end position="1043"/>
    </location>
</feature>
<feature type="compositionally biased region" description="Polar residues" evidence="10">
    <location>
        <begin position="1864"/>
        <end position="1878"/>
    </location>
</feature>
<keyword evidence="5" id="KW-0498">Mitosis</keyword>
<feature type="region of interest" description="Disordered" evidence="10">
    <location>
        <begin position="246"/>
        <end position="272"/>
    </location>
</feature>
<feature type="repeat" description="HEAT" evidence="9">
    <location>
        <begin position="1273"/>
        <end position="1311"/>
    </location>
</feature>
<feature type="domain" description="TOG" evidence="11">
    <location>
        <begin position="813"/>
        <end position="1035"/>
    </location>
</feature>
<dbReference type="Pfam" id="PF21041">
    <property type="entry name" value="XMAP215_CLASP_TOG"/>
    <property type="match status" value="3"/>
</dbReference>
<evidence type="ECO:0000256" key="7">
    <source>
        <dbReference type="ARBA" id="ARBA00023306"/>
    </source>
</evidence>
<evidence type="ECO:0000256" key="1">
    <source>
        <dbReference type="ARBA" id="ARBA00004300"/>
    </source>
</evidence>
<dbReference type="GO" id="GO:1990571">
    <property type="term" value="P:meiotic centromere clustering"/>
    <property type="evidence" value="ECO:0007669"/>
    <property type="project" value="UniProtKB-ARBA"/>
</dbReference>
<feature type="domain" description="TOG" evidence="11">
    <location>
        <begin position="548"/>
        <end position="782"/>
    </location>
</feature>
<dbReference type="GO" id="GO:0046785">
    <property type="term" value="P:microtubule polymerization"/>
    <property type="evidence" value="ECO:0007669"/>
    <property type="project" value="InterPro"/>
</dbReference>
<dbReference type="FunFam" id="1.25.10.10:FF:000019">
    <property type="entry name" value="Cytoskeleton-associated protein 5"/>
    <property type="match status" value="1"/>
</dbReference>
<dbReference type="GO" id="GO:0044732">
    <property type="term" value="C:mitotic spindle pole body"/>
    <property type="evidence" value="ECO:0007669"/>
    <property type="project" value="UniProtKB-ARBA"/>
</dbReference>
<dbReference type="Gene3D" id="1.25.10.10">
    <property type="entry name" value="Leucine-rich Repeat Variant"/>
    <property type="match status" value="5"/>
</dbReference>
<comment type="subcellular location">
    <subcellularLocation>
        <location evidence="1">Cytoplasm</location>
        <location evidence="1">Cytoskeleton</location>
        <location evidence="1">Microtubule organizing center</location>
        <location evidence="1">Centrosome</location>
    </subcellularLocation>
</comment>
<evidence type="ECO:0000256" key="3">
    <source>
        <dbReference type="ARBA" id="ARBA00022618"/>
    </source>
</evidence>
<keyword evidence="3" id="KW-0132">Cell division</keyword>
<dbReference type="GO" id="GO:0051301">
    <property type="term" value="P:cell division"/>
    <property type="evidence" value="ECO:0007669"/>
    <property type="project" value="UniProtKB-KW"/>
</dbReference>
<dbReference type="GO" id="GO:0030951">
    <property type="term" value="P:establishment or maintenance of microtubule cytoskeleton polarity"/>
    <property type="evidence" value="ECO:0007669"/>
    <property type="project" value="InterPro"/>
</dbReference>
<dbReference type="InterPro" id="IPR011989">
    <property type="entry name" value="ARM-like"/>
</dbReference>
<keyword evidence="2" id="KW-0963">Cytoplasm</keyword>
<dbReference type="Proteomes" id="UP000240830">
    <property type="component" value="Unassembled WGS sequence"/>
</dbReference>
<evidence type="ECO:0000256" key="4">
    <source>
        <dbReference type="ARBA" id="ARBA00022737"/>
    </source>
</evidence>
<evidence type="ECO:0000256" key="5">
    <source>
        <dbReference type="ARBA" id="ARBA00022776"/>
    </source>
</evidence>
<evidence type="ECO:0000256" key="8">
    <source>
        <dbReference type="ARBA" id="ARBA00025722"/>
    </source>
</evidence>
<dbReference type="InterPro" id="IPR048491">
    <property type="entry name" value="XMAP215_CLASP_TOG"/>
</dbReference>
<reference evidence="12 13" key="1">
    <citation type="submission" date="2016-10" db="EMBL/GenBank/DDBJ databases">
        <title>The genome of Paramicrosporidium saccamoebae is the missing link in understanding Cryptomycota and Microsporidia evolution.</title>
        <authorList>
            <person name="Quandt C.A."/>
            <person name="Beaudet D."/>
            <person name="Corsaro D."/>
            <person name="Michel R."/>
            <person name="Corradi N."/>
            <person name="James T."/>
        </authorList>
    </citation>
    <scope>NUCLEOTIDE SEQUENCE [LARGE SCALE GENOMIC DNA]</scope>
    <source>
        <strain evidence="12 13">KSL3</strain>
    </source>
</reference>
<dbReference type="FunFam" id="1.25.10.10:FF:000050">
    <property type="entry name" value="Cytoskeleton-associated protein 5 isoform X1"/>
    <property type="match status" value="1"/>
</dbReference>
<dbReference type="GO" id="GO:0061863">
    <property type="term" value="F:microtubule plus end polymerase"/>
    <property type="evidence" value="ECO:0007669"/>
    <property type="project" value="InterPro"/>
</dbReference>
<keyword evidence="4" id="KW-0677">Repeat</keyword>
<gene>
    <name evidence="12" type="ORF">PSACC_01466</name>
</gene>
<dbReference type="GO" id="GO:0005881">
    <property type="term" value="C:cytoplasmic microtubule"/>
    <property type="evidence" value="ECO:0007669"/>
    <property type="project" value="UniProtKB-ARBA"/>
</dbReference>
<feature type="region of interest" description="Disordered" evidence="10">
    <location>
        <begin position="1029"/>
        <end position="1056"/>
    </location>
</feature>
<dbReference type="InterPro" id="IPR021133">
    <property type="entry name" value="HEAT_type_2"/>
</dbReference>
<accession>A0A2H9TLS2</accession>
<feature type="domain" description="TOG" evidence="11">
    <location>
        <begin position="1097"/>
        <end position="1335"/>
    </location>
</feature>
<dbReference type="SMART" id="SM01349">
    <property type="entry name" value="TOG"/>
    <property type="match status" value="5"/>
</dbReference>
<evidence type="ECO:0000256" key="6">
    <source>
        <dbReference type="ARBA" id="ARBA00023212"/>
    </source>
</evidence>
<feature type="region of interest" description="Disordered" evidence="10">
    <location>
        <begin position="1806"/>
        <end position="1843"/>
    </location>
</feature>
<dbReference type="InterPro" id="IPR034085">
    <property type="entry name" value="TOG"/>
</dbReference>
<dbReference type="GO" id="GO:0099070">
    <property type="term" value="C:static microtubule bundle"/>
    <property type="evidence" value="ECO:0007669"/>
    <property type="project" value="UniProtKB-ARBA"/>
</dbReference>
<feature type="region of interest" description="Disordered" evidence="10">
    <location>
        <begin position="1856"/>
        <end position="1878"/>
    </location>
</feature>
<dbReference type="SUPFAM" id="SSF48371">
    <property type="entry name" value="ARM repeat"/>
    <property type="match status" value="2"/>
</dbReference>